<feature type="compositionally biased region" description="Polar residues" evidence="6">
    <location>
        <begin position="408"/>
        <end position="418"/>
    </location>
</feature>
<keyword evidence="4" id="KW-0677">Repeat</keyword>
<dbReference type="Pfam" id="PF09070">
    <property type="entry name" value="PFU"/>
    <property type="match status" value="1"/>
</dbReference>
<feature type="repeat" description="WD" evidence="5">
    <location>
        <begin position="18"/>
        <end position="58"/>
    </location>
</feature>
<evidence type="ECO:0000256" key="1">
    <source>
        <dbReference type="ARBA" id="ARBA00004496"/>
    </source>
</evidence>
<feature type="domain" description="PUL" evidence="8">
    <location>
        <begin position="502"/>
        <end position="785"/>
    </location>
</feature>
<dbReference type="CDD" id="cd00200">
    <property type="entry name" value="WD40"/>
    <property type="match status" value="1"/>
</dbReference>
<dbReference type="PANTHER" id="PTHR19849">
    <property type="entry name" value="PHOSPHOLIPASE A-2-ACTIVATING PROTEIN"/>
    <property type="match status" value="1"/>
</dbReference>
<dbReference type="AlphaFoldDB" id="A0A0D3KUX7"/>
<evidence type="ECO:0000259" key="8">
    <source>
        <dbReference type="PROSITE" id="PS51396"/>
    </source>
</evidence>
<feature type="repeat" description="WD" evidence="5">
    <location>
        <begin position="66"/>
        <end position="106"/>
    </location>
</feature>
<dbReference type="Gene3D" id="3.10.20.870">
    <property type="entry name" value="PFU (PLAA family ubiquitin binding), C-terminal domain"/>
    <property type="match status" value="1"/>
</dbReference>
<evidence type="ECO:0000259" key="7">
    <source>
        <dbReference type="PROSITE" id="PS51394"/>
    </source>
</evidence>
<feature type="repeat" description="WD" evidence="5">
    <location>
        <begin position="107"/>
        <end position="148"/>
    </location>
</feature>
<evidence type="ECO:0000256" key="5">
    <source>
        <dbReference type="PROSITE-ProRule" id="PRU00221"/>
    </source>
</evidence>
<dbReference type="PROSITE" id="PS51394">
    <property type="entry name" value="PFU"/>
    <property type="match status" value="1"/>
</dbReference>
<dbReference type="PROSITE" id="PS51396">
    <property type="entry name" value="PUL"/>
    <property type="match status" value="1"/>
</dbReference>
<dbReference type="GO" id="GO:0043161">
    <property type="term" value="P:proteasome-mediated ubiquitin-dependent protein catabolic process"/>
    <property type="evidence" value="ECO:0007669"/>
    <property type="project" value="TreeGrafter"/>
</dbReference>
<dbReference type="PROSITE" id="PS00678">
    <property type="entry name" value="WD_REPEATS_1"/>
    <property type="match status" value="2"/>
</dbReference>
<keyword evidence="10" id="KW-1185">Reference proteome</keyword>
<dbReference type="Gene3D" id="1.25.10.10">
    <property type="entry name" value="Leucine-rich Repeat Variant"/>
    <property type="match status" value="1"/>
</dbReference>
<dbReference type="InterPro" id="IPR011989">
    <property type="entry name" value="ARM-like"/>
</dbReference>
<dbReference type="PaxDb" id="2903-EOD39562"/>
<dbReference type="KEGG" id="ehx:EMIHUDRAFT_448870"/>
<dbReference type="PANTHER" id="PTHR19849:SF0">
    <property type="entry name" value="PHOSPHOLIPASE A-2-ACTIVATING PROTEIN"/>
    <property type="match status" value="1"/>
</dbReference>
<dbReference type="GO" id="GO:0010992">
    <property type="term" value="P:ubiquitin recycling"/>
    <property type="evidence" value="ECO:0007669"/>
    <property type="project" value="TreeGrafter"/>
</dbReference>
<dbReference type="InterPro" id="IPR015943">
    <property type="entry name" value="WD40/YVTN_repeat-like_dom_sf"/>
</dbReference>
<keyword evidence="2" id="KW-0963">Cytoplasm</keyword>
<protein>
    <recommendedName>
        <fullName evidence="11">Phospholipase A-2-activating protein</fullName>
    </recommendedName>
</protein>
<dbReference type="PRINTS" id="PR00320">
    <property type="entry name" value="GPROTEINBRPT"/>
</dbReference>
<reference evidence="10" key="1">
    <citation type="journal article" date="2013" name="Nature">
        <title>Pan genome of the phytoplankton Emiliania underpins its global distribution.</title>
        <authorList>
            <person name="Read B.A."/>
            <person name="Kegel J."/>
            <person name="Klute M.J."/>
            <person name="Kuo A."/>
            <person name="Lefebvre S.C."/>
            <person name="Maumus F."/>
            <person name="Mayer C."/>
            <person name="Miller J."/>
            <person name="Monier A."/>
            <person name="Salamov A."/>
            <person name="Young J."/>
            <person name="Aguilar M."/>
            <person name="Claverie J.M."/>
            <person name="Frickenhaus S."/>
            <person name="Gonzalez K."/>
            <person name="Herman E.K."/>
            <person name="Lin Y.C."/>
            <person name="Napier J."/>
            <person name="Ogata H."/>
            <person name="Sarno A.F."/>
            <person name="Shmutz J."/>
            <person name="Schroeder D."/>
            <person name="de Vargas C."/>
            <person name="Verret F."/>
            <person name="von Dassow P."/>
            <person name="Valentin K."/>
            <person name="Van de Peer Y."/>
            <person name="Wheeler G."/>
            <person name="Dacks J.B."/>
            <person name="Delwiche C.F."/>
            <person name="Dyhrman S.T."/>
            <person name="Glockner G."/>
            <person name="John U."/>
            <person name="Richards T."/>
            <person name="Worden A.Z."/>
            <person name="Zhang X."/>
            <person name="Grigoriev I.V."/>
            <person name="Allen A.E."/>
            <person name="Bidle K."/>
            <person name="Borodovsky M."/>
            <person name="Bowler C."/>
            <person name="Brownlee C."/>
            <person name="Cock J.M."/>
            <person name="Elias M."/>
            <person name="Gladyshev V.N."/>
            <person name="Groth M."/>
            <person name="Guda C."/>
            <person name="Hadaegh A."/>
            <person name="Iglesias-Rodriguez M.D."/>
            <person name="Jenkins J."/>
            <person name="Jones B.M."/>
            <person name="Lawson T."/>
            <person name="Leese F."/>
            <person name="Lindquist E."/>
            <person name="Lobanov A."/>
            <person name="Lomsadze A."/>
            <person name="Malik S.B."/>
            <person name="Marsh M.E."/>
            <person name="Mackinder L."/>
            <person name="Mock T."/>
            <person name="Mueller-Roeber B."/>
            <person name="Pagarete A."/>
            <person name="Parker M."/>
            <person name="Probert I."/>
            <person name="Quesneville H."/>
            <person name="Raines C."/>
            <person name="Rensing S.A."/>
            <person name="Riano-Pachon D.M."/>
            <person name="Richier S."/>
            <person name="Rokitta S."/>
            <person name="Shiraiwa Y."/>
            <person name="Soanes D.M."/>
            <person name="van der Giezen M."/>
            <person name="Wahlund T.M."/>
            <person name="Williams B."/>
            <person name="Wilson W."/>
            <person name="Wolfe G."/>
            <person name="Wurch L.L."/>
        </authorList>
    </citation>
    <scope>NUCLEOTIDE SEQUENCE</scope>
</reference>
<dbReference type="InterPro" id="IPR013535">
    <property type="entry name" value="PUL_dom"/>
</dbReference>
<dbReference type="InterPro" id="IPR019775">
    <property type="entry name" value="WD40_repeat_CS"/>
</dbReference>
<organism evidence="9 10">
    <name type="scientific">Emiliania huxleyi (strain CCMP1516)</name>
    <dbReference type="NCBI Taxonomy" id="280463"/>
    <lineage>
        <taxon>Eukaryota</taxon>
        <taxon>Haptista</taxon>
        <taxon>Haptophyta</taxon>
        <taxon>Prymnesiophyceae</taxon>
        <taxon>Isochrysidales</taxon>
        <taxon>Noelaerhabdaceae</taxon>
        <taxon>Emiliania</taxon>
    </lineage>
</organism>
<dbReference type="InterPro" id="IPR020472">
    <property type="entry name" value="WD40_PAC1"/>
</dbReference>
<dbReference type="Pfam" id="PF08324">
    <property type="entry name" value="PUL"/>
    <property type="match status" value="1"/>
</dbReference>
<dbReference type="InterPro" id="IPR015155">
    <property type="entry name" value="PFU"/>
</dbReference>
<dbReference type="EnsemblProtists" id="EOD39562">
    <property type="protein sequence ID" value="EOD39562"/>
    <property type="gene ID" value="EMIHUDRAFT_448870"/>
</dbReference>
<dbReference type="InterPro" id="IPR038122">
    <property type="entry name" value="PFU_sf"/>
</dbReference>
<dbReference type="PROSITE" id="PS50082">
    <property type="entry name" value="WD_REPEATS_2"/>
    <property type="match status" value="3"/>
</dbReference>
<name>A0A0D3KUX7_EMIH1</name>
<accession>A0A0D3KUX7</accession>
<evidence type="ECO:0000256" key="3">
    <source>
        <dbReference type="ARBA" id="ARBA00022574"/>
    </source>
</evidence>
<dbReference type="Pfam" id="PF00400">
    <property type="entry name" value="WD40"/>
    <property type="match status" value="6"/>
</dbReference>
<dbReference type="HOGENOM" id="CLU_011791_2_0_1"/>
<feature type="region of interest" description="Disordered" evidence="6">
    <location>
        <begin position="408"/>
        <end position="473"/>
    </location>
</feature>
<dbReference type="InterPro" id="IPR001680">
    <property type="entry name" value="WD40_rpt"/>
</dbReference>
<keyword evidence="3 5" id="KW-0853">WD repeat</keyword>
<proteinExistence type="predicted"/>
<dbReference type="GO" id="GO:0005634">
    <property type="term" value="C:nucleus"/>
    <property type="evidence" value="ECO:0007669"/>
    <property type="project" value="TreeGrafter"/>
</dbReference>
<dbReference type="Gene3D" id="2.130.10.10">
    <property type="entry name" value="YVTN repeat-like/Quinoprotein amine dehydrogenase"/>
    <property type="match status" value="1"/>
</dbReference>
<dbReference type="SMART" id="SM00320">
    <property type="entry name" value="WD40"/>
    <property type="match status" value="6"/>
</dbReference>
<evidence type="ECO:0000313" key="10">
    <source>
        <dbReference type="Proteomes" id="UP000013827"/>
    </source>
</evidence>
<feature type="domain" description="PFU" evidence="7">
    <location>
        <begin position="312"/>
        <end position="419"/>
    </location>
</feature>
<reference evidence="9" key="2">
    <citation type="submission" date="2024-10" db="UniProtKB">
        <authorList>
            <consortium name="EnsemblProtists"/>
        </authorList>
    </citation>
    <scope>IDENTIFICATION</scope>
</reference>
<dbReference type="OMA" id="DKCIYYW"/>
<sequence length="792" mass="81715">MSAADPMPTEPFQLSAILTGHEQDVRSVGPFADGQVITGSRDATVRVWKVDSESADGASATCTHTLSGHTHFVGAVGITAAGEALSGSNDKHIIIWNTEAAAPAHVLQGHTEPVTCVRVSPSSGQLFSASWDKTARVWDLGSASCVAVLKGHEAALWAVQPLGEEAASDRCLTGGGDRTIKLWAGETCERTYEGHSDVAGFLSCSNDATVRMWELGGECLRVLQASETFLYSVSVLPGGEWLTCSEDRTVRVWAGGSDDCVQSITHPATVEGMVGDLDVSQLASEEALAQPGEREGQHKIVKDEGGTPMLYTWSMAKGTWEKIGEVTGSSGGTSLGKRMHGGKEYDYLFDIDINGVPLPDHDTSTTRSMLKLPFNRGDDPWWAAQQFLWNNDIDQAFLDQVANFVITNTPGNQVSSGPRNADPFTSGGSYRPAANGAGSSGANGGNADPFTSSGAYRPGAAPEGVPSCGGSSAPQDPWMRGAYTTAQGAAAAAAAAVTSAAAAAPPPSYVSFEAGKHDAALAKLLEFSAKLRDGEGPDLALDETQESGLAALVAELRKGGASAALALAPATLATFTGEGGRPGLLGWPAPYLFPALDLLRLALLRAARSGVDTLEPPMALRLTALLAPGSAAAAEKAAPLMALRGLANMAANPALRPLAAPHAGAMLESLSPFLGGESPPATRLAASSLLLNASSLLKDKAAAAADEEGLLMQGLSLVSHALATPSLEEEALFRVLCSLGALLETGAAAAETASSLDIESALDGLRLPDGGAPKVRQKLAAVRAALAKRSKQ</sequence>
<dbReference type="RefSeq" id="XP_005791991.1">
    <property type="nucleotide sequence ID" value="XM_005791934.1"/>
</dbReference>
<comment type="subcellular location">
    <subcellularLocation>
        <location evidence="1">Cytoplasm</location>
    </subcellularLocation>
</comment>
<evidence type="ECO:0008006" key="11">
    <source>
        <dbReference type="Google" id="ProtNLM"/>
    </source>
</evidence>
<dbReference type="InterPro" id="IPR036322">
    <property type="entry name" value="WD40_repeat_dom_sf"/>
</dbReference>
<evidence type="ECO:0000256" key="6">
    <source>
        <dbReference type="SAM" id="MobiDB-lite"/>
    </source>
</evidence>
<dbReference type="GO" id="GO:0043130">
    <property type="term" value="F:ubiquitin binding"/>
    <property type="evidence" value="ECO:0007669"/>
    <property type="project" value="TreeGrafter"/>
</dbReference>
<dbReference type="eggNOG" id="KOG0301">
    <property type="taxonomic scope" value="Eukaryota"/>
</dbReference>
<dbReference type="PROSITE" id="PS50294">
    <property type="entry name" value="WD_REPEATS_REGION"/>
    <property type="match status" value="2"/>
</dbReference>
<dbReference type="STRING" id="2903.R1DWQ3"/>
<evidence type="ECO:0000313" key="9">
    <source>
        <dbReference type="EnsemblProtists" id="EOD39562"/>
    </source>
</evidence>
<dbReference type="SUPFAM" id="SSF50978">
    <property type="entry name" value="WD40 repeat-like"/>
    <property type="match status" value="1"/>
</dbReference>
<dbReference type="GO" id="GO:0005737">
    <property type="term" value="C:cytoplasm"/>
    <property type="evidence" value="ECO:0007669"/>
    <property type="project" value="UniProtKB-SubCell"/>
</dbReference>
<evidence type="ECO:0000256" key="4">
    <source>
        <dbReference type="ARBA" id="ARBA00022737"/>
    </source>
</evidence>
<dbReference type="GeneID" id="17284833"/>
<dbReference type="Proteomes" id="UP000013827">
    <property type="component" value="Unassembled WGS sequence"/>
</dbReference>
<evidence type="ECO:0000256" key="2">
    <source>
        <dbReference type="ARBA" id="ARBA00022490"/>
    </source>
</evidence>